<dbReference type="Gene3D" id="2.30.31.20">
    <property type="entry name" value="Sporulation-specific cell division protein SsgB"/>
    <property type="match status" value="1"/>
</dbReference>
<reference evidence="7 8" key="1">
    <citation type="submission" date="2018-12" db="EMBL/GenBank/DDBJ databases">
        <title>Amycolatopsis eburnea sp. nov. actinomycete associate with arbuscular mycorrhiza fungal spore.</title>
        <authorList>
            <person name="Lumyong S."/>
            <person name="Chaiya L."/>
        </authorList>
    </citation>
    <scope>NUCLEOTIDE SEQUENCE [LARGE SCALE GENOMIC DNA]</scope>
    <source>
        <strain evidence="7 8">GLM-1</strain>
    </source>
</reference>
<evidence type="ECO:0000256" key="5">
    <source>
        <dbReference type="ARBA" id="ARBA00023210"/>
    </source>
</evidence>
<evidence type="ECO:0000256" key="4">
    <source>
        <dbReference type="ARBA" id="ARBA00022969"/>
    </source>
</evidence>
<evidence type="ECO:0000256" key="1">
    <source>
        <dbReference type="ARBA" id="ARBA00004431"/>
    </source>
</evidence>
<proteinExistence type="inferred from homology"/>
<dbReference type="EMBL" id="RSEC01000006">
    <property type="protein sequence ID" value="RSD26378.1"/>
    <property type="molecule type" value="Genomic_DNA"/>
</dbReference>
<dbReference type="RefSeq" id="WP_125305635.1">
    <property type="nucleotide sequence ID" value="NZ_RSEC01000006.1"/>
</dbReference>
<keyword evidence="3 7" id="KW-0132">Cell division</keyword>
<evidence type="ECO:0000256" key="6">
    <source>
        <dbReference type="ARBA" id="ARBA00023306"/>
    </source>
</evidence>
<dbReference type="InterPro" id="IPR006776">
    <property type="entry name" value="SsgB"/>
</dbReference>
<organism evidence="7 8">
    <name type="scientific">Amycolatopsis eburnea</name>
    <dbReference type="NCBI Taxonomy" id="2267691"/>
    <lineage>
        <taxon>Bacteria</taxon>
        <taxon>Bacillati</taxon>
        <taxon>Actinomycetota</taxon>
        <taxon>Actinomycetes</taxon>
        <taxon>Pseudonocardiales</taxon>
        <taxon>Pseudonocardiaceae</taxon>
        <taxon>Amycolatopsis</taxon>
    </lineage>
</organism>
<dbReference type="Proteomes" id="UP000267081">
    <property type="component" value="Unassembled WGS sequence"/>
</dbReference>
<dbReference type="GO" id="GO:0030428">
    <property type="term" value="C:cell septum"/>
    <property type="evidence" value="ECO:0007669"/>
    <property type="project" value="UniProtKB-SubCell"/>
</dbReference>
<comment type="caution">
    <text evidence="7">The sequence shown here is derived from an EMBL/GenBank/DDBJ whole genome shotgun (WGS) entry which is preliminary data.</text>
</comment>
<evidence type="ECO:0000313" key="8">
    <source>
        <dbReference type="Proteomes" id="UP000267081"/>
    </source>
</evidence>
<evidence type="ECO:0000256" key="3">
    <source>
        <dbReference type="ARBA" id="ARBA00022618"/>
    </source>
</evidence>
<keyword evidence="5" id="KW-0717">Septation</keyword>
<accession>A0A427TPZ0</accession>
<comment type="similarity">
    <text evidence="2">Belongs to the SsgA family.</text>
</comment>
<gene>
    <name evidence="7" type="ORF">EIY87_00505</name>
</gene>
<dbReference type="InterPro" id="IPR038658">
    <property type="entry name" value="SsgB_sf"/>
</dbReference>
<dbReference type="OrthoDB" id="3853096at2"/>
<evidence type="ECO:0000256" key="2">
    <source>
        <dbReference type="ARBA" id="ARBA00009323"/>
    </source>
</evidence>
<dbReference type="Pfam" id="PF04686">
    <property type="entry name" value="SsgA"/>
    <property type="match status" value="1"/>
</dbReference>
<name>A0A427TPZ0_9PSEU</name>
<keyword evidence="8" id="KW-1185">Reference proteome</keyword>
<keyword evidence="6" id="KW-0131">Cell cycle</keyword>
<evidence type="ECO:0000313" key="7">
    <source>
        <dbReference type="EMBL" id="RSD26378.1"/>
    </source>
</evidence>
<keyword evidence="4" id="KW-0749">Sporulation</keyword>
<dbReference type="GO" id="GO:0000917">
    <property type="term" value="P:division septum assembly"/>
    <property type="evidence" value="ECO:0007669"/>
    <property type="project" value="UniProtKB-KW"/>
</dbReference>
<dbReference type="AlphaFoldDB" id="A0A427TPZ0"/>
<sequence length="169" mass="18165">MTTPETTPARSAPFSYGTHGMLIEHRFAAGQAAVAKRIPIVFRYDPAEPFAVTMLLDYALIGPGERSEWIFARRTLAEGRAAVVGTRPGSDVAIAPHACGQFVEFALVDRRANRAYRVSVEMVDVQAALTAFDGIIALAAEPHIAPSLDAIGAELRAMIEQETGRGGDR</sequence>
<comment type="subcellular location">
    <subcellularLocation>
        <location evidence="1">Cell septum</location>
    </subcellularLocation>
</comment>
<protein>
    <submittedName>
        <fullName evidence="7">SsgA family sporulation/cell division regulator</fullName>
    </submittedName>
</protein>
<dbReference type="GO" id="GO:0030435">
    <property type="term" value="P:sporulation resulting in formation of a cellular spore"/>
    <property type="evidence" value="ECO:0007669"/>
    <property type="project" value="UniProtKB-KW"/>
</dbReference>